<gene>
    <name evidence="10" type="ORF">US31_C0005G0051</name>
</gene>
<proteinExistence type="predicted"/>
<evidence type="ECO:0000256" key="5">
    <source>
        <dbReference type="ARBA" id="ARBA00022692"/>
    </source>
</evidence>
<feature type="domain" description="Glycosyltransferase RgtA/B/C/D-like" evidence="9">
    <location>
        <begin position="71"/>
        <end position="244"/>
    </location>
</feature>
<keyword evidence="3" id="KW-0328">Glycosyltransferase</keyword>
<evidence type="ECO:0000256" key="7">
    <source>
        <dbReference type="ARBA" id="ARBA00023136"/>
    </source>
</evidence>
<evidence type="ECO:0000256" key="8">
    <source>
        <dbReference type="SAM" id="Phobius"/>
    </source>
</evidence>
<feature type="transmembrane region" description="Helical" evidence="8">
    <location>
        <begin position="7"/>
        <end position="24"/>
    </location>
</feature>
<dbReference type="PANTHER" id="PTHR33908:SF11">
    <property type="entry name" value="MEMBRANE PROTEIN"/>
    <property type="match status" value="1"/>
</dbReference>
<evidence type="ECO:0000259" key="9">
    <source>
        <dbReference type="Pfam" id="PF13231"/>
    </source>
</evidence>
<feature type="transmembrane region" description="Helical" evidence="8">
    <location>
        <begin position="187"/>
        <end position="203"/>
    </location>
</feature>
<organism evidence="10 11">
    <name type="scientific">Berkelbacteria bacterium GW2011_GWA1_36_9</name>
    <dbReference type="NCBI Taxonomy" id="1618331"/>
    <lineage>
        <taxon>Bacteria</taxon>
        <taxon>Candidatus Berkelbacteria</taxon>
    </lineage>
</organism>
<evidence type="ECO:0000313" key="10">
    <source>
        <dbReference type="EMBL" id="KKQ18401.1"/>
    </source>
</evidence>
<dbReference type="PANTHER" id="PTHR33908">
    <property type="entry name" value="MANNOSYLTRANSFERASE YKCB-RELATED"/>
    <property type="match status" value="1"/>
</dbReference>
<dbReference type="GO" id="GO:0009103">
    <property type="term" value="P:lipopolysaccharide biosynthetic process"/>
    <property type="evidence" value="ECO:0007669"/>
    <property type="project" value="UniProtKB-ARBA"/>
</dbReference>
<evidence type="ECO:0000256" key="4">
    <source>
        <dbReference type="ARBA" id="ARBA00022679"/>
    </source>
</evidence>
<keyword evidence="6 8" id="KW-1133">Transmembrane helix</keyword>
<name>A0A0G0IQV5_9BACT</name>
<dbReference type="InterPro" id="IPR050297">
    <property type="entry name" value="LipidA_mod_glycosyltrf_83"/>
</dbReference>
<evidence type="ECO:0000256" key="2">
    <source>
        <dbReference type="ARBA" id="ARBA00022475"/>
    </source>
</evidence>
<keyword evidence="2" id="KW-1003">Cell membrane</keyword>
<feature type="transmembrane region" description="Helical" evidence="8">
    <location>
        <begin position="412"/>
        <end position="430"/>
    </location>
</feature>
<evidence type="ECO:0000256" key="1">
    <source>
        <dbReference type="ARBA" id="ARBA00004651"/>
    </source>
</evidence>
<feature type="transmembrane region" description="Helical" evidence="8">
    <location>
        <begin position="83"/>
        <end position="111"/>
    </location>
</feature>
<accession>A0A0G0IQV5</accession>
<dbReference type="AlphaFoldDB" id="A0A0G0IQV5"/>
<evidence type="ECO:0000256" key="6">
    <source>
        <dbReference type="ARBA" id="ARBA00022989"/>
    </source>
</evidence>
<protein>
    <recommendedName>
        <fullName evidence="9">Glycosyltransferase RgtA/B/C/D-like domain-containing protein</fullName>
    </recommendedName>
</protein>
<dbReference type="GO" id="GO:0005886">
    <property type="term" value="C:plasma membrane"/>
    <property type="evidence" value="ECO:0007669"/>
    <property type="project" value="UniProtKB-SubCell"/>
</dbReference>
<evidence type="ECO:0000313" key="11">
    <source>
        <dbReference type="Proteomes" id="UP000034508"/>
    </source>
</evidence>
<dbReference type="Pfam" id="PF13231">
    <property type="entry name" value="PMT_2"/>
    <property type="match status" value="1"/>
</dbReference>
<feature type="transmembrane region" description="Helical" evidence="8">
    <location>
        <begin position="334"/>
        <end position="352"/>
    </location>
</feature>
<feature type="transmembrane region" description="Helical" evidence="8">
    <location>
        <begin position="209"/>
        <end position="226"/>
    </location>
</feature>
<dbReference type="EMBL" id="LBSM01000005">
    <property type="protein sequence ID" value="KKQ18401.1"/>
    <property type="molecule type" value="Genomic_DNA"/>
</dbReference>
<keyword evidence="5 8" id="KW-0812">Transmembrane</keyword>
<keyword evidence="4" id="KW-0808">Transferase</keyword>
<evidence type="ECO:0000256" key="3">
    <source>
        <dbReference type="ARBA" id="ARBA00022676"/>
    </source>
</evidence>
<sequence length="555" mass="63627">MTKYFSVSKIIILAIIVLAFILRFNKLGQVPLSLNWDETSNAYNAYSILKTGRDEYGKLLPLYNRSFDDYKPPLYMYLNVPTVAVFGLTSFAARVPSAFFGFLTVLLIYFLTKKLFESTDSSLTTHHSPPKNIALLAMLMLAISPWHLQFSRVGFEANIGLFFLVASFTCLISALKFRANTASTKQKLSLIASGLFIGLSFYTYHTERILTPLLLLITLIIFKREFLLFTKKYIVFFFSLIIITVLPLLILTPKDLILKRFESTINTSRVENLKKSVDYIGQDQKEELPLPKIIHNRRVIIAQSMLKNYLASFDLNFLFLKGDDNPRHHIENMGMLYSLELPLILAGLYLLLKNPNRQKMLILLWLIASPVAAATTSPSPHAVRALPMVIPLTIISSYSISNLLSKFAGRNMLIMPVFLLVIFISVAVYLENYWNHYPNQSAQYWQYGNFQAVIESEKFRDQFKKINVSGNFEQAYIFWLFASKYNPATYQKVGSKEHFDNFFFNQGPPEDPEELYVNFSDNLPGNFKILKTIPLENGQIITFGRPKTLEELLQL</sequence>
<comment type="subcellular location">
    <subcellularLocation>
        <location evidence="1">Cell membrane</location>
        <topology evidence="1">Multi-pass membrane protein</topology>
    </subcellularLocation>
</comment>
<feature type="transmembrane region" description="Helical" evidence="8">
    <location>
        <begin position="359"/>
        <end position="376"/>
    </location>
</feature>
<feature type="transmembrane region" description="Helical" evidence="8">
    <location>
        <begin position="155"/>
        <end position="175"/>
    </location>
</feature>
<dbReference type="InterPro" id="IPR038731">
    <property type="entry name" value="RgtA/B/C-like"/>
</dbReference>
<keyword evidence="7 8" id="KW-0472">Membrane</keyword>
<dbReference type="GO" id="GO:0016763">
    <property type="term" value="F:pentosyltransferase activity"/>
    <property type="evidence" value="ECO:0007669"/>
    <property type="project" value="TreeGrafter"/>
</dbReference>
<feature type="transmembrane region" description="Helical" evidence="8">
    <location>
        <begin position="132"/>
        <end position="149"/>
    </location>
</feature>
<feature type="transmembrane region" description="Helical" evidence="8">
    <location>
        <begin position="233"/>
        <end position="251"/>
    </location>
</feature>
<reference evidence="10 11" key="1">
    <citation type="journal article" date="2015" name="Nature">
        <title>rRNA introns, odd ribosomes, and small enigmatic genomes across a large radiation of phyla.</title>
        <authorList>
            <person name="Brown C.T."/>
            <person name="Hug L.A."/>
            <person name="Thomas B.C."/>
            <person name="Sharon I."/>
            <person name="Castelle C.J."/>
            <person name="Singh A."/>
            <person name="Wilkins M.J."/>
            <person name="Williams K.H."/>
            <person name="Banfield J.F."/>
        </authorList>
    </citation>
    <scope>NUCLEOTIDE SEQUENCE [LARGE SCALE GENOMIC DNA]</scope>
</reference>
<dbReference type="Proteomes" id="UP000034508">
    <property type="component" value="Unassembled WGS sequence"/>
</dbReference>
<comment type="caution">
    <text evidence="10">The sequence shown here is derived from an EMBL/GenBank/DDBJ whole genome shotgun (WGS) entry which is preliminary data.</text>
</comment>